<protein>
    <submittedName>
        <fullName evidence="1">Uncharacterized protein</fullName>
    </submittedName>
</protein>
<dbReference type="PANTHER" id="PTHR46114:SF1">
    <property type="entry name" value="ZAD DOMAIN-CONTAINING PROTEIN"/>
    <property type="match status" value="1"/>
</dbReference>
<evidence type="ECO:0000313" key="2">
    <source>
        <dbReference type="Proteomes" id="UP001154078"/>
    </source>
</evidence>
<proteinExistence type="predicted"/>
<dbReference type="Proteomes" id="UP001154078">
    <property type="component" value="Chromosome 6"/>
</dbReference>
<accession>A0A9P0FKQ6</accession>
<organism evidence="1 2">
    <name type="scientific">Brassicogethes aeneus</name>
    <name type="common">Rape pollen beetle</name>
    <name type="synonym">Meligethes aeneus</name>
    <dbReference type="NCBI Taxonomy" id="1431903"/>
    <lineage>
        <taxon>Eukaryota</taxon>
        <taxon>Metazoa</taxon>
        <taxon>Ecdysozoa</taxon>
        <taxon>Arthropoda</taxon>
        <taxon>Hexapoda</taxon>
        <taxon>Insecta</taxon>
        <taxon>Pterygota</taxon>
        <taxon>Neoptera</taxon>
        <taxon>Endopterygota</taxon>
        <taxon>Coleoptera</taxon>
        <taxon>Polyphaga</taxon>
        <taxon>Cucujiformia</taxon>
        <taxon>Nitidulidae</taxon>
        <taxon>Meligethinae</taxon>
        <taxon>Brassicogethes</taxon>
    </lineage>
</organism>
<sequence>MDLLKKDTYKDEDWRLFIDSSKRSIKGVLLHNTNSYAPIPIAHSTVMKEEYNNVKMLLNKVKYASHKWLICGDLKIISMILGQQSGFTKEPCFLCLWNSRDRANHYVKKDWPERE</sequence>
<dbReference type="EMBL" id="OV121137">
    <property type="protein sequence ID" value="CAH0558578.1"/>
    <property type="molecule type" value="Genomic_DNA"/>
</dbReference>
<evidence type="ECO:0000313" key="1">
    <source>
        <dbReference type="EMBL" id="CAH0558578.1"/>
    </source>
</evidence>
<gene>
    <name evidence="1" type="ORF">MELIAE_LOCUS8874</name>
</gene>
<name>A0A9P0FKQ6_BRAAE</name>
<dbReference type="PANTHER" id="PTHR46114">
    <property type="entry name" value="APPLE DOMAIN-CONTAINING PROTEIN"/>
    <property type="match status" value="1"/>
</dbReference>
<dbReference type="OrthoDB" id="6729334at2759"/>
<keyword evidence="2" id="KW-1185">Reference proteome</keyword>
<dbReference type="AlphaFoldDB" id="A0A9P0FKQ6"/>
<reference evidence="1" key="1">
    <citation type="submission" date="2021-12" db="EMBL/GenBank/DDBJ databases">
        <authorList>
            <person name="King R."/>
        </authorList>
    </citation>
    <scope>NUCLEOTIDE SEQUENCE</scope>
</reference>